<keyword evidence="9" id="KW-1185">Reference proteome</keyword>
<dbReference type="GO" id="GO:0005789">
    <property type="term" value="C:endoplasmic reticulum membrane"/>
    <property type="evidence" value="ECO:0007669"/>
    <property type="project" value="UniProtKB-SubCell"/>
</dbReference>
<reference evidence="8" key="1">
    <citation type="submission" date="2022-07" db="EMBL/GenBank/DDBJ databases">
        <title>Phylogenomic reconstructions and comparative analyses of Kickxellomycotina fungi.</title>
        <authorList>
            <person name="Reynolds N.K."/>
            <person name="Stajich J.E."/>
            <person name="Barry K."/>
            <person name="Grigoriev I.V."/>
            <person name="Crous P."/>
            <person name="Smith M.E."/>
        </authorList>
    </citation>
    <scope>NUCLEOTIDE SEQUENCE</scope>
    <source>
        <strain evidence="8">IMI 214461</strain>
    </source>
</reference>
<feature type="transmembrane region" description="Helical" evidence="6">
    <location>
        <begin position="74"/>
        <end position="91"/>
    </location>
</feature>
<feature type="compositionally biased region" description="Low complexity" evidence="7">
    <location>
        <begin position="38"/>
        <end position="48"/>
    </location>
</feature>
<evidence type="ECO:0000256" key="5">
    <source>
        <dbReference type="ARBA" id="ARBA00023329"/>
    </source>
</evidence>
<gene>
    <name evidence="8" type="ORF">H4R26_005371</name>
</gene>
<keyword evidence="4 6" id="KW-0472">Membrane</keyword>
<comment type="similarity">
    <text evidence="6">Belongs to the VMA21 family.</text>
</comment>
<dbReference type="Proteomes" id="UP001150907">
    <property type="component" value="Unassembled WGS sequence"/>
</dbReference>
<evidence type="ECO:0000256" key="6">
    <source>
        <dbReference type="HAMAP-Rule" id="MF_03058"/>
    </source>
</evidence>
<evidence type="ECO:0008006" key="10">
    <source>
        <dbReference type="Google" id="ProtNLM"/>
    </source>
</evidence>
<comment type="function">
    <text evidence="6">Required for the assembly of the V0 complex of the vacuolar ATPase (V-ATPase) in the endoplasmic reticulum.</text>
</comment>
<sequence length="143" mass="14849">MPKPKAAKLKSPAAATTTAAQSARPELASQGLSHRLSSQRSSNAKSSSEAGQAEEDTVPLAGASNIPGHVIQKLFLFSALLLVVPILAYYVSLKHVFVGSAASSAIVAVIVANLVLAAYVYVAWIEDASDQARHVAKGKLKQG</sequence>
<proteinExistence type="inferred from homology"/>
<comment type="subcellular location">
    <subcellularLocation>
        <location evidence="6">Endoplasmic reticulum membrane</location>
        <topology evidence="6">Multi-pass membrane protein</topology>
    </subcellularLocation>
    <subcellularLocation>
        <location evidence="6">Endoplasmic reticulum-Golgi intermediate compartment membrane</location>
        <topology evidence="6">Multi-pass membrane protein</topology>
    </subcellularLocation>
    <subcellularLocation>
        <location evidence="6">Cytoplasmic vesicle</location>
        <location evidence="6">COPII-coated vesicle membrane</location>
        <topology evidence="6">Multi-pass membrane protein</topology>
    </subcellularLocation>
</comment>
<keyword evidence="2 6" id="KW-0256">Endoplasmic reticulum</keyword>
<feature type="region of interest" description="Disordered" evidence="7">
    <location>
        <begin position="1"/>
        <end position="56"/>
    </location>
</feature>
<feature type="transmembrane region" description="Helical" evidence="6">
    <location>
        <begin position="97"/>
        <end position="124"/>
    </location>
</feature>
<evidence type="ECO:0000256" key="2">
    <source>
        <dbReference type="ARBA" id="ARBA00022824"/>
    </source>
</evidence>
<keyword evidence="5 6" id="KW-0968">Cytoplasmic vesicle</keyword>
<keyword evidence="3 6" id="KW-1133">Transmembrane helix</keyword>
<dbReference type="GO" id="GO:0012507">
    <property type="term" value="C:ER to Golgi transport vesicle membrane"/>
    <property type="evidence" value="ECO:0007669"/>
    <property type="project" value="UniProtKB-SubCell"/>
</dbReference>
<name>A0A9W8BD24_9FUNG</name>
<accession>A0A9W8BD24</accession>
<organism evidence="8 9">
    <name type="scientific">Coemansia thaxteri</name>
    <dbReference type="NCBI Taxonomy" id="2663907"/>
    <lineage>
        <taxon>Eukaryota</taxon>
        <taxon>Fungi</taxon>
        <taxon>Fungi incertae sedis</taxon>
        <taxon>Zoopagomycota</taxon>
        <taxon>Kickxellomycotina</taxon>
        <taxon>Kickxellomycetes</taxon>
        <taxon>Kickxellales</taxon>
        <taxon>Kickxellaceae</taxon>
        <taxon>Coemansia</taxon>
    </lineage>
</organism>
<comment type="caution">
    <text evidence="8">The sequence shown here is derived from an EMBL/GenBank/DDBJ whole genome shotgun (WGS) entry which is preliminary data.</text>
</comment>
<protein>
    <recommendedName>
        <fullName evidence="10">Vacuolar ATPase assembly integral membrane protein VMA21</fullName>
    </recommendedName>
</protein>
<evidence type="ECO:0000313" key="8">
    <source>
        <dbReference type="EMBL" id="KAJ1998675.1"/>
    </source>
</evidence>
<dbReference type="GO" id="GO:0070072">
    <property type="term" value="P:vacuolar proton-transporting V-type ATPase complex assembly"/>
    <property type="evidence" value="ECO:0007669"/>
    <property type="project" value="UniProtKB-UniRule"/>
</dbReference>
<dbReference type="PANTHER" id="PTHR31792:SF3">
    <property type="entry name" value="VACUOLAR ATPASE ASSEMBLY INTEGRAL MEMBRANE PROTEIN VMA21"/>
    <property type="match status" value="1"/>
</dbReference>
<dbReference type="PANTHER" id="PTHR31792">
    <property type="entry name" value="VACUOLAR ATPASE ASSEMBLY INTEGRAL MEMBRANE PROTEIN VMA21"/>
    <property type="match status" value="1"/>
</dbReference>
<dbReference type="OrthoDB" id="160405at2759"/>
<evidence type="ECO:0000256" key="1">
    <source>
        <dbReference type="ARBA" id="ARBA00022692"/>
    </source>
</evidence>
<dbReference type="EMBL" id="JANBQF010000893">
    <property type="protein sequence ID" value="KAJ1998675.1"/>
    <property type="molecule type" value="Genomic_DNA"/>
</dbReference>
<dbReference type="InterPro" id="IPR019013">
    <property type="entry name" value="Vma21"/>
</dbReference>
<dbReference type="AlphaFoldDB" id="A0A9W8BD24"/>
<dbReference type="Pfam" id="PF09446">
    <property type="entry name" value="VMA21"/>
    <property type="match status" value="1"/>
</dbReference>
<evidence type="ECO:0000256" key="7">
    <source>
        <dbReference type="SAM" id="MobiDB-lite"/>
    </source>
</evidence>
<dbReference type="GO" id="GO:0033116">
    <property type="term" value="C:endoplasmic reticulum-Golgi intermediate compartment membrane"/>
    <property type="evidence" value="ECO:0007669"/>
    <property type="project" value="UniProtKB-SubCell"/>
</dbReference>
<dbReference type="HAMAP" id="MF_03058">
    <property type="entry name" value="VMA21"/>
    <property type="match status" value="1"/>
</dbReference>
<feature type="compositionally biased region" description="Low complexity" evidence="7">
    <location>
        <begin position="9"/>
        <end position="20"/>
    </location>
</feature>
<keyword evidence="1 6" id="KW-0812">Transmembrane</keyword>
<comment type="caution">
    <text evidence="6">Lacks conserved residue(s) required for the propagation of feature annotation.</text>
</comment>
<evidence type="ECO:0000313" key="9">
    <source>
        <dbReference type="Proteomes" id="UP001150907"/>
    </source>
</evidence>
<evidence type="ECO:0000256" key="4">
    <source>
        <dbReference type="ARBA" id="ARBA00023136"/>
    </source>
</evidence>
<evidence type="ECO:0000256" key="3">
    <source>
        <dbReference type="ARBA" id="ARBA00022989"/>
    </source>
</evidence>